<dbReference type="InterPro" id="IPR036388">
    <property type="entry name" value="WH-like_DNA-bd_sf"/>
</dbReference>
<evidence type="ECO:0000313" key="2">
    <source>
        <dbReference type="EMBL" id="KRM88993.1"/>
    </source>
</evidence>
<sequence length="139" mass="15881">MIDDFSLQRQLIKLGNQLSNRRQTDLVAHDLTASQSEILLYFADHPGHLVSHLKSHLQVSHQAAQKLVMKLRQRQLLMIKADPTDARQHQIYLTQTGKDLVQELKQHGTFAGQELLAVLTEQQKIQLAHLISLLLQPKK</sequence>
<dbReference type="eggNOG" id="COG1846">
    <property type="taxonomic scope" value="Bacteria"/>
</dbReference>
<evidence type="ECO:0000313" key="3">
    <source>
        <dbReference type="Proteomes" id="UP000051576"/>
    </source>
</evidence>
<dbReference type="PANTHER" id="PTHR33164:SF57">
    <property type="entry name" value="MARR-FAMILY TRANSCRIPTIONAL REGULATOR"/>
    <property type="match status" value="1"/>
</dbReference>
<name>A0A0R2CB29_9LACO</name>
<dbReference type="GO" id="GO:0006950">
    <property type="term" value="P:response to stress"/>
    <property type="evidence" value="ECO:0007669"/>
    <property type="project" value="TreeGrafter"/>
</dbReference>
<dbReference type="PATRIC" id="fig|1133569.4.peg.482"/>
<dbReference type="AlphaFoldDB" id="A0A0R2CB29"/>
<dbReference type="GO" id="GO:0003700">
    <property type="term" value="F:DNA-binding transcription factor activity"/>
    <property type="evidence" value="ECO:0007669"/>
    <property type="project" value="InterPro"/>
</dbReference>
<dbReference type="InterPro" id="IPR000835">
    <property type="entry name" value="HTH_MarR-typ"/>
</dbReference>
<reference evidence="2 3" key="1">
    <citation type="journal article" date="2015" name="Genome Announc.">
        <title>Expanding the biotechnology potential of lactobacilli through comparative genomics of 213 strains and associated genera.</title>
        <authorList>
            <person name="Sun Z."/>
            <person name="Harris H.M."/>
            <person name="McCann A."/>
            <person name="Guo C."/>
            <person name="Argimon S."/>
            <person name="Zhang W."/>
            <person name="Yang X."/>
            <person name="Jeffery I.B."/>
            <person name="Cooney J.C."/>
            <person name="Kagawa T.F."/>
            <person name="Liu W."/>
            <person name="Song Y."/>
            <person name="Salvetti E."/>
            <person name="Wrobel A."/>
            <person name="Rasinkangas P."/>
            <person name="Parkhill J."/>
            <person name="Rea M.C."/>
            <person name="O'Sullivan O."/>
            <person name="Ritari J."/>
            <person name="Douillard F.P."/>
            <person name="Paul Ross R."/>
            <person name="Yang R."/>
            <person name="Briner A.E."/>
            <person name="Felis G.E."/>
            <person name="de Vos W.M."/>
            <person name="Barrangou R."/>
            <person name="Klaenhammer T.R."/>
            <person name="Caufield P.W."/>
            <person name="Cui Y."/>
            <person name="Zhang H."/>
            <person name="O'Toole P.W."/>
        </authorList>
    </citation>
    <scope>NUCLEOTIDE SEQUENCE [LARGE SCALE GENOMIC DNA]</scope>
    <source>
        <strain evidence="2 3">DSM 20605</strain>
    </source>
</reference>
<dbReference type="InterPro" id="IPR039422">
    <property type="entry name" value="MarR/SlyA-like"/>
</dbReference>
<feature type="domain" description="HTH marR-type" evidence="1">
    <location>
        <begin position="4"/>
        <end position="136"/>
    </location>
</feature>
<dbReference type="STRING" id="1133569.FD21_GL000455"/>
<proteinExistence type="predicted"/>
<dbReference type="Gene3D" id="1.10.10.10">
    <property type="entry name" value="Winged helix-like DNA-binding domain superfamily/Winged helix DNA-binding domain"/>
    <property type="match status" value="1"/>
</dbReference>
<comment type="caution">
    <text evidence="2">The sequence shown here is derived from an EMBL/GenBank/DDBJ whole genome shotgun (WGS) entry which is preliminary data.</text>
</comment>
<dbReference type="RefSeq" id="WP_010580673.1">
    <property type="nucleotide sequence ID" value="NZ_AHYZ01000100.1"/>
</dbReference>
<dbReference type="InterPro" id="IPR036390">
    <property type="entry name" value="WH_DNA-bd_sf"/>
</dbReference>
<dbReference type="PANTHER" id="PTHR33164">
    <property type="entry name" value="TRANSCRIPTIONAL REGULATOR, MARR FAMILY"/>
    <property type="match status" value="1"/>
</dbReference>
<evidence type="ECO:0000259" key="1">
    <source>
        <dbReference type="PROSITE" id="PS50995"/>
    </source>
</evidence>
<keyword evidence="3" id="KW-1185">Reference proteome</keyword>
<dbReference type="SUPFAM" id="SSF46785">
    <property type="entry name" value="Winged helix' DNA-binding domain"/>
    <property type="match status" value="1"/>
</dbReference>
<accession>A0A0R2CB29</accession>
<dbReference type="SMART" id="SM00347">
    <property type="entry name" value="HTH_MARR"/>
    <property type="match status" value="1"/>
</dbReference>
<dbReference type="PROSITE" id="PS50995">
    <property type="entry name" value="HTH_MARR_2"/>
    <property type="match status" value="1"/>
</dbReference>
<dbReference type="Pfam" id="PF12802">
    <property type="entry name" value="MarR_2"/>
    <property type="match status" value="1"/>
</dbReference>
<protein>
    <recommendedName>
        <fullName evidence="1">HTH marR-type domain-containing protein</fullName>
    </recommendedName>
</protein>
<gene>
    <name evidence="2" type="ORF">FD21_GL000455</name>
</gene>
<dbReference type="Proteomes" id="UP000051576">
    <property type="component" value="Unassembled WGS sequence"/>
</dbReference>
<dbReference type="EMBL" id="AYYX01000015">
    <property type="protein sequence ID" value="KRM88993.1"/>
    <property type="molecule type" value="Genomic_DNA"/>
</dbReference>
<organism evidence="2 3">
    <name type="scientific">Liquorilactobacillus vini DSM 20605</name>
    <dbReference type="NCBI Taxonomy" id="1133569"/>
    <lineage>
        <taxon>Bacteria</taxon>
        <taxon>Bacillati</taxon>
        <taxon>Bacillota</taxon>
        <taxon>Bacilli</taxon>
        <taxon>Lactobacillales</taxon>
        <taxon>Lactobacillaceae</taxon>
        <taxon>Liquorilactobacillus</taxon>
    </lineage>
</organism>